<keyword evidence="4" id="KW-1185">Reference proteome</keyword>
<keyword evidence="1" id="KW-0175">Coiled coil</keyword>
<reference evidence="3" key="2">
    <citation type="submission" date="2013-10" db="EMBL/GenBank/DDBJ databases">
        <authorList>
            <person name="Aslett M."/>
        </authorList>
    </citation>
    <scope>NUCLEOTIDE SEQUENCE [LARGE SCALE GENOMIC DNA]</scope>
    <source>
        <strain evidence="3">Houghton</strain>
    </source>
</reference>
<feature type="region of interest" description="Disordered" evidence="2">
    <location>
        <begin position="32"/>
        <end position="77"/>
    </location>
</feature>
<feature type="coiled-coil region" evidence="1">
    <location>
        <begin position="647"/>
        <end position="922"/>
    </location>
</feature>
<dbReference type="Proteomes" id="UP000018201">
    <property type="component" value="Unassembled WGS sequence"/>
</dbReference>
<evidence type="ECO:0000256" key="2">
    <source>
        <dbReference type="SAM" id="MobiDB-lite"/>
    </source>
</evidence>
<feature type="compositionally biased region" description="Polar residues" evidence="2">
    <location>
        <begin position="43"/>
        <end position="53"/>
    </location>
</feature>
<evidence type="ECO:0000313" key="3">
    <source>
        <dbReference type="EMBL" id="CDI74050.1"/>
    </source>
</evidence>
<feature type="coiled-coil region" evidence="1">
    <location>
        <begin position="431"/>
        <end position="546"/>
    </location>
</feature>
<feature type="coiled-coil region" evidence="1">
    <location>
        <begin position="1069"/>
        <end position="1154"/>
    </location>
</feature>
<dbReference type="Gene3D" id="1.20.5.340">
    <property type="match status" value="1"/>
</dbReference>
<reference evidence="3" key="1">
    <citation type="submission" date="2013-10" db="EMBL/GenBank/DDBJ databases">
        <title>Genomic analysis of the causative agents of coccidiosis in chickens.</title>
        <authorList>
            <person name="Reid A.J."/>
            <person name="Blake D."/>
            <person name="Billington K."/>
            <person name="Browne H."/>
            <person name="Dunn M."/>
            <person name="Hung S."/>
            <person name="Kawahara F."/>
            <person name="Miranda-Saavedra D."/>
            <person name="Mourier T."/>
            <person name="Nagra H."/>
            <person name="Otto T.D."/>
            <person name="Rawlings N."/>
            <person name="Sanchez A."/>
            <person name="Sanders M."/>
            <person name="Subramaniam C."/>
            <person name="Tay Y."/>
            <person name="Dear P."/>
            <person name="Doerig C."/>
            <person name="Gruber A."/>
            <person name="Parkinson J."/>
            <person name="Shirley M."/>
            <person name="Wan K.L."/>
            <person name="Berriman M."/>
            <person name="Tomley F."/>
            <person name="Pain A."/>
        </authorList>
    </citation>
    <scope>NUCLEOTIDE SEQUENCE [LARGE SCALE GENOMIC DNA]</scope>
    <source>
        <strain evidence="3">Houghton</strain>
    </source>
</reference>
<evidence type="ECO:0000313" key="4">
    <source>
        <dbReference type="Proteomes" id="UP000018201"/>
    </source>
</evidence>
<dbReference type="OrthoDB" id="346017at2759"/>
<protein>
    <submittedName>
        <fullName evidence="3">Myosin heavy chain, putative</fullName>
    </submittedName>
</protein>
<dbReference type="EMBL" id="HG689518">
    <property type="protein sequence ID" value="CDI74050.1"/>
    <property type="molecule type" value="Genomic_DNA"/>
</dbReference>
<dbReference type="VEuPathDB" id="ToxoDB:EPH_0001310"/>
<organism evidence="3 4">
    <name type="scientific">Eimeria praecox</name>
    <dbReference type="NCBI Taxonomy" id="51316"/>
    <lineage>
        <taxon>Eukaryota</taxon>
        <taxon>Sar</taxon>
        <taxon>Alveolata</taxon>
        <taxon>Apicomplexa</taxon>
        <taxon>Conoidasida</taxon>
        <taxon>Coccidia</taxon>
        <taxon>Eucoccidiorida</taxon>
        <taxon>Eimeriorina</taxon>
        <taxon>Eimeriidae</taxon>
        <taxon>Eimeria</taxon>
    </lineage>
</organism>
<feature type="region of interest" description="Disordered" evidence="2">
    <location>
        <begin position="1276"/>
        <end position="1296"/>
    </location>
</feature>
<evidence type="ECO:0000256" key="1">
    <source>
        <dbReference type="SAM" id="Coils"/>
    </source>
</evidence>
<feature type="coiled-coil region" evidence="1">
    <location>
        <begin position="208"/>
        <end position="340"/>
    </location>
</feature>
<gene>
    <name evidence="3" type="ORF">EPH_0001310</name>
</gene>
<dbReference type="Gene3D" id="1.10.287.1490">
    <property type="match status" value="1"/>
</dbReference>
<feature type="coiled-coil region" evidence="1">
    <location>
        <begin position="574"/>
        <end position="622"/>
    </location>
</feature>
<dbReference type="PANTHER" id="PTHR18937">
    <property type="entry name" value="STRUCTURAL MAINTENANCE OF CHROMOSOMES SMC FAMILY MEMBER"/>
    <property type="match status" value="1"/>
</dbReference>
<name>U6G1P5_9EIME</name>
<sequence>MDAENFSKLTAILDLLDRHKKNLAQAVQLDNPDQTPRVLGSGSALSKRSTQSEGLFGFGNASDGQQPMDAVAHAEERRKTVNRAQTLLFRRRTRLRKSFPSLSEPTSKSVSISRLDEELKDCIVSRGMMRMFDSRQDSNKRSSEASDCGAQSDCLDYMPEKSFGPPDVDWEDSRWQPMAASDTFDNMTSSDYVNLRPQILGQLFDKILDCLQNDFDELVGKLKEQVQELKEMTDRISYLETEGRELTKQLSTLETRIKAYQDSQKNLVNLEEEKDALSRECASLQESIKKLTLQVSEQDSQKLPDWTQDLAALKEKEDEIKVLKRELSKRERQLESLNATLTAPFPAALDSLRGAETASRQATPRGSFGHLLSAASSPRRTSVKHLLVTPQFPSPEPGLSLATELQLTKQPSVSRRLVEVQEKLGTSLAELETLRESNESLKTELEKIRKEMENKEATADQKLQENSRELAAAQEQLVEKTAALQRTAEALATTEGDLNASTAALYLTAADNEYLQANNERLKAQVAEAKQMLREAQERHADALASRAPPAVVKDLEGKVAQLVSELQTRASLLDQAEKRQTELEGQLQQMHRSVETNMQQIEKLSSQVKRLEGKLAATNNAASALGEASNKLIELVKRGDGSGVESEEAERGRKELLNLLEQERRRVEALSESIQQQQSIEMEQQEFQETAEALQQQLREQVAYLQHRLQQQEKEAEAVRQDLYRQIEMTDKAKEEVRTELRAACDRLEDLQEQLQETMKQKLELEVAASEWEAQRTEMRRQREETQEALEAQERELQQVQERVQELLQRIDEYASKEAACIAEGEALRGNIAQLELSVQAAKKETERQLAEKEQDRLQLERAQQTAMAVLQQQIEQLKEERAHALQSVNQEATATLGQEYKALKETVNSLREQNAGLLVQLQLQQHTSSAEEQQQKQWQSKYEALLASLGDAQERYRNLDLMLQRSYTESHRSLQEAQQQLQQLLVKDNQSHEPHFKESPQQLERDGMQLHVVVSEVRDRHAEAPQPVMEEWKQEREASGGDEEIRQQLETGEAHALPLAQDTQKPFQQLLASLEEQRQQFEDAAAKQKLLIAANEQMCKENLHLKAELEELKSVILTERREGGVASVLELVQRQLQQLAAAFDAFKRAEEQQIAGLKGSVGGPTHVFNVSYPPFVIPMVNVHESKDGSDKTINISGVLDVRAASAGVVSAGGIDGLLGPRVRLPALQGSRFREWFSRWGKDEVQALRLCVGPTGSAPRLEGPFQLSEMLDLPAKETSRNNSSGNTKLAPATAY</sequence>
<accession>U6G1P5</accession>
<proteinExistence type="predicted"/>